<accession>A0A0A9FVY4</accession>
<name>A0A0A9FVY4_ARUDO</name>
<reference evidence="1" key="1">
    <citation type="submission" date="2014-09" db="EMBL/GenBank/DDBJ databases">
        <authorList>
            <person name="Magalhaes I.L.F."/>
            <person name="Oliveira U."/>
            <person name="Santos F.R."/>
            <person name="Vidigal T.H.D.A."/>
            <person name="Brescovit A.D."/>
            <person name="Santos A.J."/>
        </authorList>
    </citation>
    <scope>NUCLEOTIDE SEQUENCE</scope>
    <source>
        <tissue evidence="1">Shoot tissue taken approximately 20 cm above the soil surface</tissue>
    </source>
</reference>
<proteinExistence type="predicted"/>
<reference evidence="1" key="2">
    <citation type="journal article" date="2015" name="Data Brief">
        <title>Shoot transcriptome of the giant reed, Arundo donax.</title>
        <authorList>
            <person name="Barrero R.A."/>
            <person name="Guerrero F.D."/>
            <person name="Moolhuijzen P."/>
            <person name="Goolsby J.A."/>
            <person name="Tidwell J."/>
            <person name="Bellgard S.E."/>
            <person name="Bellgard M.I."/>
        </authorList>
    </citation>
    <scope>NUCLEOTIDE SEQUENCE</scope>
    <source>
        <tissue evidence="1">Shoot tissue taken approximately 20 cm above the soil surface</tissue>
    </source>
</reference>
<dbReference type="EMBL" id="GBRH01182492">
    <property type="protein sequence ID" value="JAE15404.1"/>
    <property type="molecule type" value="Transcribed_RNA"/>
</dbReference>
<evidence type="ECO:0000313" key="1">
    <source>
        <dbReference type="EMBL" id="JAE15404.1"/>
    </source>
</evidence>
<sequence length="73" mass="8425">MPSAYWLPQESRTWWPGSCQMLMPPFVVLEDASVNSKMKSDKRHCCFYRKTFHSGKLMHSSTNGTSAANFYTE</sequence>
<dbReference type="AlphaFoldDB" id="A0A0A9FVY4"/>
<protein>
    <submittedName>
        <fullName evidence="1">Uncharacterized protein</fullName>
    </submittedName>
</protein>
<organism evidence="1">
    <name type="scientific">Arundo donax</name>
    <name type="common">Giant reed</name>
    <name type="synonym">Donax arundinaceus</name>
    <dbReference type="NCBI Taxonomy" id="35708"/>
    <lineage>
        <taxon>Eukaryota</taxon>
        <taxon>Viridiplantae</taxon>
        <taxon>Streptophyta</taxon>
        <taxon>Embryophyta</taxon>
        <taxon>Tracheophyta</taxon>
        <taxon>Spermatophyta</taxon>
        <taxon>Magnoliopsida</taxon>
        <taxon>Liliopsida</taxon>
        <taxon>Poales</taxon>
        <taxon>Poaceae</taxon>
        <taxon>PACMAD clade</taxon>
        <taxon>Arundinoideae</taxon>
        <taxon>Arundineae</taxon>
        <taxon>Arundo</taxon>
    </lineage>
</organism>